<reference evidence="2 3" key="1">
    <citation type="submission" date="2024-08" db="EMBL/GenBank/DDBJ databases">
        <authorList>
            <person name="Cucini C."/>
            <person name="Frati F."/>
        </authorList>
    </citation>
    <scope>NUCLEOTIDE SEQUENCE [LARGE SCALE GENOMIC DNA]</scope>
</reference>
<evidence type="ECO:0000313" key="3">
    <source>
        <dbReference type="Proteomes" id="UP001642540"/>
    </source>
</evidence>
<feature type="compositionally biased region" description="Basic and acidic residues" evidence="1">
    <location>
        <begin position="108"/>
        <end position="118"/>
    </location>
</feature>
<feature type="region of interest" description="Disordered" evidence="1">
    <location>
        <begin position="65"/>
        <end position="280"/>
    </location>
</feature>
<dbReference type="EMBL" id="CAXLJM020000124">
    <property type="protein sequence ID" value="CAL8139130.1"/>
    <property type="molecule type" value="Genomic_DNA"/>
</dbReference>
<keyword evidence="3" id="KW-1185">Reference proteome</keyword>
<feature type="compositionally biased region" description="Polar residues" evidence="1">
    <location>
        <begin position="126"/>
        <end position="145"/>
    </location>
</feature>
<feature type="compositionally biased region" description="Low complexity" evidence="1">
    <location>
        <begin position="535"/>
        <end position="544"/>
    </location>
</feature>
<feature type="compositionally biased region" description="Polar residues" evidence="1">
    <location>
        <begin position="65"/>
        <end position="79"/>
    </location>
</feature>
<dbReference type="Proteomes" id="UP001642540">
    <property type="component" value="Unassembled WGS sequence"/>
</dbReference>
<feature type="region of interest" description="Disordered" evidence="1">
    <location>
        <begin position="296"/>
        <end position="568"/>
    </location>
</feature>
<comment type="caution">
    <text evidence="2">The sequence shown here is derived from an EMBL/GenBank/DDBJ whole genome shotgun (WGS) entry which is preliminary data.</text>
</comment>
<name>A0ABP1RZ43_9HEXA</name>
<feature type="compositionally biased region" description="Basic and acidic residues" evidence="1">
    <location>
        <begin position="149"/>
        <end position="169"/>
    </location>
</feature>
<feature type="compositionally biased region" description="Basic and acidic residues" evidence="1">
    <location>
        <begin position="321"/>
        <end position="334"/>
    </location>
</feature>
<evidence type="ECO:0000313" key="2">
    <source>
        <dbReference type="EMBL" id="CAL8139130.1"/>
    </source>
</evidence>
<accession>A0ABP1RZ43</accession>
<protein>
    <submittedName>
        <fullName evidence="2">Uncharacterized protein</fullName>
    </submittedName>
</protein>
<feature type="compositionally biased region" description="Polar residues" evidence="1">
    <location>
        <begin position="296"/>
        <end position="308"/>
    </location>
</feature>
<feature type="compositionally biased region" description="Basic and acidic residues" evidence="1">
    <location>
        <begin position="433"/>
        <end position="474"/>
    </location>
</feature>
<organism evidence="2 3">
    <name type="scientific">Orchesella dallaii</name>
    <dbReference type="NCBI Taxonomy" id="48710"/>
    <lineage>
        <taxon>Eukaryota</taxon>
        <taxon>Metazoa</taxon>
        <taxon>Ecdysozoa</taxon>
        <taxon>Arthropoda</taxon>
        <taxon>Hexapoda</taxon>
        <taxon>Collembola</taxon>
        <taxon>Entomobryomorpha</taxon>
        <taxon>Entomobryoidea</taxon>
        <taxon>Orchesellidae</taxon>
        <taxon>Orchesellinae</taxon>
        <taxon>Orchesella</taxon>
    </lineage>
</organism>
<sequence length="631" mass="70145">MFATESKYLLVIFVTTIELTSRLGIGTALPTSPFINRDGAELYGVTNENLHSTKRHAWQYAQQSWGHPGVTQQHHQGSQYPHGRSRVVPAPRGGSVGEQVQRGPSNTMEERRWDDPIVLREMVPSQERSTSNSRNEQSQWGQTGQVEPLWRRDRDEHATRRPAKVEQQHWEIPIVRSESEQPRNRQASWPMQRPEQPSTSDASQFQRAWVRPANGQQSWGHSGGNVQQPMENSNVQRQWGNTRDGRSSQAISEGTGHNTLGASSNQVERQQTRVGGRQPYHQVEMGRRQELYAPVNTQQPRGGSNNGPQEHILTGGPYRQEGYRSGEPRLDRPVGESVQRYGSTNELQRPTYGSYGSHPHDDVSNGNPLQRGGRSVDGAVGRPSEVPQSRSGPTHGAETGDRQAHWPQGEEGGVRGPQTGEQQPGRGPQIERGPPRETQPERGPQRETQPERGPPRETQPERGPARETQPERGPTRGTQPERGPTFGTQPERGPPRETQPERAPTRGTQPERGPTFGTQPEVGPTSGPGTGGPTHGPHTGGEPTYEPPVDPDGGPDCPEGDSTESYIEPSIHIFIDDGSIWRRPAYHQPYWYGPFSGYSESHYDTSVEYDAEMIPEESQESGMYAESIFYG</sequence>
<evidence type="ECO:0000256" key="1">
    <source>
        <dbReference type="SAM" id="MobiDB-lite"/>
    </source>
</evidence>
<gene>
    <name evidence="2" type="ORF">ODALV1_LOCUS27697</name>
</gene>
<feature type="compositionally biased region" description="Basic and acidic residues" evidence="1">
    <location>
        <begin position="493"/>
        <end position="504"/>
    </location>
</feature>
<feature type="compositionally biased region" description="Polar residues" evidence="1">
    <location>
        <begin position="184"/>
        <end position="206"/>
    </location>
</feature>
<feature type="compositionally biased region" description="Polar residues" evidence="1">
    <location>
        <begin position="214"/>
        <end position="273"/>
    </location>
</feature>
<proteinExistence type="predicted"/>